<feature type="non-terminal residue" evidence="1">
    <location>
        <position position="1"/>
    </location>
</feature>
<protein>
    <submittedName>
        <fullName evidence="1">Uncharacterized protein</fullName>
    </submittedName>
</protein>
<dbReference type="AlphaFoldDB" id="A1DYC8"/>
<accession>A1DYC8</accession>
<sequence>LLHLIRSSVSSFRHSWHPPLLRSRCLCLVKNKFGVGDLAQW</sequence>
<name>A1DYC8_VICPA</name>
<reference evidence="1" key="1">
    <citation type="submission" date="2006-10" db="EMBL/GenBank/DDBJ databases">
        <authorList>
            <person name="Dong C.S."/>
            <person name="Fan R.W."/>
            <person name="Bai R."/>
            <person name="Zhang W.Y."/>
            <person name="Zhu Z.W."/>
        </authorList>
    </citation>
    <scope>NUCLEOTIDE SEQUENCE</scope>
</reference>
<evidence type="ECO:0000313" key="1">
    <source>
        <dbReference type="EMBL" id="ABK88275.1"/>
    </source>
</evidence>
<proteinExistence type="evidence at transcript level"/>
<organism evidence="1">
    <name type="scientific">Vicugna pacos</name>
    <name type="common">Alpaca</name>
    <name type="synonym">Lama pacos</name>
    <dbReference type="NCBI Taxonomy" id="30538"/>
    <lineage>
        <taxon>Eukaryota</taxon>
        <taxon>Metazoa</taxon>
        <taxon>Chordata</taxon>
        <taxon>Craniata</taxon>
        <taxon>Vertebrata</taxon>
        <taxon>Euteleostomi</taxon>
        <taxon>Mammalia</taxon>
        <taxon>Eutheria</taxon>
        <taxon>Laurasiatheria</taxon>
        <taxon>Artiodactyla</taxon>
        <taxon>Tylopoda</taxon>
        <taxon>Camelidae</taxon>
        <taxon>Vicugna</taxon>
    </lineage>
</organism>
<dbReference type="EMBL" id="EF066346">
    <property type="protein sequence ID" value="ABK88275.1"/>
    <property type="molecule type" value="mRNA"/>
</dbReference>